<dbReference type="SUPFAM" id="SSF53098">
    <property type="entry name" value="Ribonuclease H-like"/>
    <property type="match status" value="1"/>
</dbReference>
<dbReference type="RefSeq" id="XP_029643886.1">
    <property type="nucleotide sequence ID" value="XM_029788026.1"/>
</dbReference>
<dbReference type="KEGG" id="osn:115218276"/>
<evidence type="ECO:0000313" key="3">
    <source>
        <dbReference type="RefSeq" id="XP_029643886.1"/>
    </source>
</evidence>
<dbReference type="InterPro" id="IPR001584">
    <property type="entry name" value="Integrase_cat-core"/>
</dbReference>
<organism evidence="2 3">
    <name type="scientific">Octopus sinensis</name>
    <name type="common">East Asian common octopus</name>
    <dbReference type="NCBI Taxonomy" id="2607531"/>
    <lineage>
        <taxon>Eukaryota</taxon>
        <taxon>Metazoa</taxon>
        <taxon>Spiralia</taxon>
        <taxon>Lophotrochozoa</taxon>
        <taxon>Mollusca</taxon>
        <taxon>Cephalopoda</taxon>
        <taxon>Coleoidea</taxon>
        <taxon>Octopodiformes</taxon>
        <taxon>Octopoda</taxon>
        <taxon>Incirrata</taxon>
        <taxon>Octopodidae</taxon>
        <taxon>Octopus</taxon>
    </lineage>
</organism>
<protein>
    <submittedName>
        <fullName evidence="3">Uncharacterized protein K02A2.6-like</fullName>
    </submittedName>
</protein>
<dbReference type="GO" id="GO:0003676">
    <property type="term" value="F:nucleic acid binding"/>
    <property type="evidence" value="ECO:0007669"/>
    <property type="project" value="InterPro"/>
</dbReference>
<dbReference type="InterPro" id="IPR012337">
    <property type="entry name" value="RNaseH-like_sf"/>
</dbReference>
<gene>
    <name evidence="3" type="primary">LOC115218276</name>
</gene>
<dbReference type="PANTHER" id="PTHR37984">
    <property type="entry name" value="PROTEIN CBG26694"/>
    <property type="match status" value="1"/>
</dbReference>
<dbReference type="GO" id="GO:0015074">
    <property type="term" value="P:DNA integration"/>
    <property type="evidence" value="ECO:0007669"/>
    <property type="project" value="InterPro"/>
</dbReference>
<dbReference type="PANTHER" id="PTHR37984:SF5">
    <property type="entry name" value="PROTEIN NYNRIN-LIKE"/>
    <property type="match status" value="1"/>
</dbReference>
<dbReference type="PROSITE" id="PS50994">
    <property type="entry name" value="INTEGRASE"/>
    <property type="match status" value="1"/>
</dbReference>
<feature type="domain" description="Integrase catalytic" evidence="1">
    <location>
        <begin position="1"/>
        <end position="137"/>
    </location>
</feature>
<name>A0A6P7T1J5_9MOLL</name>
<dbReference type="Pfam" id="PF00665">
    <property type="entry name" value="rve"/>
    <property type="match status" value="1"/>
</dbReference>
<dbReference type="AlphaFoldDB" id="A0A6P7T1J5"/>
<evidence type="ECO:0000313" key="2">
    <source>
        <dbReference type="Proteomes" id="UP000515154"/>
    </source>
</evidence>
<dbReference type="InterPro" id="IPR036397">
    <property type="entry name" value="RNaseH_sf"/>
</dbReference>
<dbReference type="InterPro" id="IPR050951">
    <property type="entry name" value="Retrovirus_Pol_polyprotein"/>
</dbReference>
<accession>A0A6P7T1J5</accession>
<dbReference type="Proteomes" id="UP000515154">
    <property type="component" value="Linkage group LG13"/>
</dbReference>
<sequence length="195" mass="23117">MNSTYYLIVLDSCTKWPEVFRCYRPTSKTAIKFFYELFEEYGVPDTLVSDNRTQFSRYGFKNFCKRHVIKHIFTPPHHLRSNGQVERFVDTFKRALRKVNELSDDEALSNFLRIYRVTPNPSTNSGKSPTKLMFTRRIKSIFDKLLPEKKRRKGNMKELTKYIEISDKVHFKTYRNGKEGWEDGFVTRKIGSTSN</sequence>
<keyword evidence="2" id="KW-1185">Reference proteome</keyword>
<dbReference type="Gene3D" id="3.30.420.10">
    <property type="entry name" value="Ribonuclease H-like superfamily/Ribonuclease H"/>
    <property type="match status" value="1"/>
</dbReference>
<reference evidence="3" key="1">
    <citation type="submission" date="2025-08" db="UniProtKB">
        <authorList>
            <consortium name="RefSeq"/>
        </authorList>
    </citation>
    <scope>IDENTIFICATION</scope>
</reference>
<proteinExistence type="predicted"/>
<evidence type="ECO:0000259" key="1">
    <source>
        <dbReference type="PROSITE" id="PS50994"/>
    </source>
</evidence>